<evidence type="ECO:0008006" key="3">
    <source>
        <dbReference type="Google" id="ProtNLM"/>
    </source>
</evidence>
<dbReference type="AlphaFoldDB" id="A0A5Q0BIC9"/>
<dbReference type="KEGG" id="mmob:F6R98_09825"/>
<sequence length="83" mass="9415">MNTISIEIDDKTTSDLNSIAALSHQKFEDVIKTAISRYVAMEQEKIEDERRYQNCLNNGGIDNARVINWLERCNAGEDAPCPK</sequence>
<reference evidence="1 2" key="1">
    <citation type="submission" date="2019-09" db="EMBL/GenBank/DDBJ databases">
        <title>Ecophysiology of the spiral-shaped methanotroph Methylospira mobilis as revealed by the complete genome sequence.</title>
        <authorList>
            <person name="Oshkin I.Y."/>
            <person name="Dedysh S.N."/>
            <person name="Miroshnikov K."/>
            <person name="Danilova O.V."/>
            <person name="Hakobyan A."/>
            <person name="Liesack W."/>
        </authorList>
    </citation>
    <scope>NUCLEOTIDE SEQUENCE [LARGE SCALE GENOMIC DNA]</scope>
    <source>
        <strain evidence="1 2">Shm1</strain>
    </source>
</reference>
<gene>
    <name evidence="1" type="ORF">F6R98_09825</name>
</gene>
<organism evidence="1 2">
    <name type="scientific">Candidatus Methylospira mobilis</name>
    <dbReference type="NCBI Taxonomy" id="1808979"/>
    <lineage>
        <taxon>Bacteria</taxon>
        <taxon>Pseudomonadati</taxon>
        <taxon>Pseudomonadota</taxon>
        <taxon>Gammaproteobacteria</taxon>
        <taxon>Methylococcales</taxon>
        <taxon>Methylococcaceae</taxon>
        <taxon>Candidatus Methylospira</taxon>
    </lineage>
</organism>
<keyword evidence="2" id="KW-1185">Reference proteome</keyword>
<proteinExistence type="predicted"/>
<protein>
    <recommendedName>
        <fullName evidence="3">CopG family transcriptional regulator</fullName>
    </recommendedName>
</protein>
<name>A0A5Q0BIC9_9GAMM</name>
<dbReference type="Proteomes" id="UP000325755">
    <property type="component" value="Chromosome"/>
</dbReference>
<dbReference type="RefSeq" id="WP_153248861.1">
    <property type="nucleotide sequence ID" value="NZ_CP044205.1"/>
</dbReference>
<accession>A0A5Q0BIC9</accession>
<dbReference type="EMBL" id="CP044205">
    <property type="protein sequence ID" value="QFY42872.1"/>
    <property type="molecule type" value="Genomic_DNA"/>
</dbReference>
<evidence type="ECO:0000313" key="2">
    <source>
        <dbReference type="Proteomes" id="UP000325755"/>
    </source>
</evidence>
<evidence type="ECO:0000313" key="1">
    <source>
        <dbReference type="EMBL" id="QFY42872.1"/>
    </source>
</evidence>
<dbReference type="InParanoid" id="A0A5Q0BIC9"/>